<evidence type="ECO:0000256" key="2">
    <source>
        <dbReference type="ARBA" id="ARBA00004370"/>
    </source>
</evidence>
<dbReference type="EMBL" id="RCBY01000059">
    <property type="protein sequence ID" value="RQH43626.1"/>
    <property type="molecule type" value="Genomic_DNA"/>
</dbReference>
<evidence type="ECO:0000256" key="3">
    <source>
        <dbReference type="ARBA" id="ARBA00022824"/>
    </source>
</evidence>
<protein>
    <recommendedName>
        <fullName evidence="5">AB hydrolase-1 domain-containing protein</fullName>
    </recommendedName>
</protein>
<dbReference type="SUPFAM" id="SSF53474">
    <property type="entry name" value="alpha/beta-Hydrolases"/>
    <property type="match status" value="1"/>
</dbReference>
<comment type="caution">
    <text evidence="6">The sequence shown here is derived from an EMBL/GenBank/DDBJ whole genome shotgun (WGS) entry which is preliminary data.</text>
</comment>
<gene>
    <name evidence="6" type="ORF">D5R40_12570</name>
</gene>
<organism evidence="6 7">
    <name type="scientific">Okeania hirsuta</name>
    <dbReference type="NCBI Taxonomy" id="1458930"/>
    <lineage>
        <taxon>Bacteria</taxon>
        <taxon>Bacillati</taxon>
        <taxon>Cyanobacteriota</taxon>
        <taxon>Cyanophyceae</taxon>
        <taxon>Oscillatoriophycideae</taxon>
        <taxon>Oscillatoriales</taxon>
        <taxon>Microcoleaceae</taxon>
        <taxon>Okeania</taxon>
    </lineage>
</organism>
<dbReference type="GO" id="GO:0016020">
    <property type="term" value="C:membrane"/>
    <property type="evidence" value="ECO:0007669"/>
    <property type="project" value="UniProtKB-SubCell"/>
</dbReference>
<sequence length="279" mass="31668">MTEENMLGLSPVFKCENSHPRGDIVFVHGLAGHPWGTWHPQSKRDNQDLDFWPFWLGEELQANVWTFGYDTPRFGYVGQGMPRFDLASNLLEYLDVNDIGDRPLIFVTHSMGGLVVKDLIRTAQNFDAKKAIIKQTQGIVFLSTPHQGSNLANLIDNINLLTRATVNVQELKAHSPQLRQLNEWYRQNVDNLEIKTHVLYETQPMSGVLVVDEDSANPGIKDVKPIAIPADHNSIAKPGKNDLVYLSVKKFVEKYLVPPLIREKLESMYSRRHPSPDTM</sequence>
<dbReference type="InterPro" id="IPR052374">
    <property type="entry name" value="SERAC1"/>
</dbReference>
<accession>A0A3N6NQN3</accession>
<reference evidence="6 7" key="1">
    <citation type="journal article" date="2018" name="ACS Chem. Biol.">
        <title>Ketoreductase domain dysfunction expands chemodiversity: malyngamide biosynthesis in the cyanobacterium Okeania hirsuta.</title>
        <authorList>
            <person name="Moss N.A."/>
            <person name="Leao T."/>
            <person name="Rankin M."/>
            <person name="McCullough T.M."/>
            <person name="Qu P."/>
            <person name="Korobeynikov A."/>
            <person name="Smith J.L."/>
            <person name="Gerwick L."/>
            <person name="Gerwick W.H."/>
        </authorList>
    </citation>
    <scope>NUCLEOTIDE SEQUENCE [LARGE SCALE GENOMIC DNA]</scope>
    <source>
        <strain evidence="6 7">PAB10Feb10-1</strain>
    </source>
</reference>
<dbReference type="PANTHER" id="PTHR48182">
    <property type="entry name" value="PROTEIN SERAC1"/>
    <property type="match status" value="1"/>
</dbReference>
<dbReference type="Pfam" id="PF12697">
    <property type="entry name" value="Abhydrolase_6"/>
    <property type="match status" value="1"/>
</dbReference>
<keyword evidence="7" id="KW-1185">Reference proteome</keyword>
<feature type="domain" description="AB hydrolase-1" evidence="5">
    <location>
        <begin position="24"/>
        <end position="118"/>
    </location>
</feature>
<evidence type="ECO:0000256" key="1">
    <source>
        <dbReference type="ARBA" id="ARBA00004240"/>
    </source>
</evidence>
<name>A0A3N6NQN3_9CYAN</name>
<evidence type="ECO:0000259" key="5">
    <source>
        <dbReference type="Pfam" id="PF12697"/>
    </source>
</evidence>
<dbReference type="InterPro" id="IPR000073">
    <property type="entry name" value="AB_hydrolase_1"/>
</dbReference>
<evidence type="ECO:0000313" key="6">
    <source>
        <dbReference type="EMBL" id="RQH43626.1"/>
    </source>
</evidence>
<dbReference type="PANTHER" id="PTHR48182:SF2">
    <property type="entry name" value="PROTEIN SERAC1"/>
    <property type="match status" value="1"/>
</dbReference>
<dbReference type="Gene3D" id="3.40.50.1820">
    <property type="entry name" value="alpha/beta hydrolase"/>
    <property type="match status" value="1"/>
</dbReference>
<dbReference type="Proteomes" id="UP000269154">
    <property type="component" value="Unassembled WGS sequence"/>
</dbReference>
<evidence type="ECO:0000313" key="7">
    <source>
        <dbReference type="Proteomes" id="UP000269154"/>
    </source>
</evidence>
<dbReference type="InterPro" id="IPR029058">
    <property type="entry name" value="AB_hydrolase_fold"/>
</dbReference>
<evidence type="ECO:0000256" key="4">
    <source>
        <dbReference type="ARBA" id="ARBA00023136"/>
    </source>
</evidence>
<keyword evidence="3" id="KW-0256">Endoplasmic reticulum</keyword>
<proteinExistence type="predicted"/>
<dbReference type="AlphaFoldDB" id="A0A3N6NQN3"/>
<keyword evidence="4" id="KW-0472">Membrane</keyword>
<comment type="subcellular location">
    <subcellularLocation>
        <location evidence="1">Endoplasmic reticulum</location>
    </subcellularLocation>
    <subcellularLocation>
        <location evidence="2">Membrane</location>
    </subcellularLocation>
</comment>
<dbReference type="OrthoDB" id="582340at2"/>